<dbReference type="InterPro" id="IPR035979">
    <property type="entry name" value="RBD_domain_sf"/>
</dbReference>
<reference evidence="2" key="1">
    <citation type="submission" date="2022-07" db="EMBL/GenBank/DDBJ databases">
        <title>Fungi with potential for degradation of polypropylene.</title>
        <authorList>
            <person name="Gostincar C."/>
        </authorList>
    </citation>
    <scope>NUCLEOTIDE SEQUENCE</scope>
    <source>
        <strain evidence="2">EXF-13308</strain>
    </source>
</reference>
<gene>
    <name evidence="2" type="ORF">NKR23_g8979</name>
</gene>
<accession>A0AA38RIH3</accession>
<comment type="caution">
    <text evidence="2">The sequence shown here is derived from an EMBL/GenBank/DDBJ whole genome shotgun (WGS) entry which is preliminary data.</text>
</comment>
<protein>
    <submittedName>
        <fullName evidence="2">Uncharacterized protein</fullName>
    </submittedName>
</protein>
<dbReference type="AlphaFoldDB" id="A0AA38RIH3"/>
<dbReference type="EMBL" id="JANBVO010000033">
    <property type="protein sequence ID" value="KAJ9137694.1"/>
    <property type="molecule type" value="Genomic_DNA"/>
</dbReference>
<organism evidence="2 3">
    <name type="scientific">Pleurostoma richardsiae</name>
    <dbReference type="NCBI Taxonomy" id="41990"/>
    <lineage>
        <taxon>Eukaryota</taxon>
        <taxon>Fungi</taxon>
        <taxon>Dikarya</taxon>
        <taxon>Ascomycota</taxon>
        <taxon>Pezizomycotina</taxon>
        <taxon>Sordariomycetes</taxon>
        <taxon>Sordariomycetidae</taxon>
        <taxon>Calosphaeriales</taxon>
        <taxon>Pleurostomataceae</taxon>
        <taxon>Pleurostoma</taxon>
    </lineage>
</organism>
<feature type="compositionally biased region" description="Polar residues" evidence="1">
    <location>
        <begin position="1"/>
        <end position="11"/>
    </location>
</feature>
<evidence type="ECO:0000313" key="3">
    <source>
        <dbReference type="Proteomes" id="UP001174694"/>
    </source>
</evidence>
<keyword evidence="3" id="KW-1185">Reference proteome</keyword>
<dbReference type="GO" id="GO:0003676">
    <property type="term" value="F:nucleic acid binding"/>
    <property type="evidence" value="ECO:0007669"/>
    <property type="project" value="InterPro"/>
</dbReference>
<name>A0AA38RIH3_9PEZI</name>
<feature type="region of interest" description="Disordered" evidence="1">
    <location>
        <begin position="1"/>
        <end position="35"/>
    </location>
</feature>
<evidence type="ECO:0000313" key="2">
    <source>
        <dbReference type="EMBL" id="KAJ9137694.1"/>
    </source>
</evidence>
<dbReference type="SUPFAM" id="SSF54928">
    <property type="entry name" value="RNA-binding domain, RBD"/>
    <property type="match status" value="1"/>
</dbReference>
<proteinExistence type="predicted"/>
<evidence type="ECO:0000256" key="1">
    <source>
        <dbReference type="SAM" id="MobiDB-lite"/>
    </source>
</evidence>
<dbReference type="Proteomes" id="UP001174694">
    <property type="component" value="Unassembled WGS sequence"/>
</dbReference>
<sequence>MAHGATISSPSAPTPEIQHSMPTMTGMRGDDRDRERSRISGDVLKSAIGFSPSPARSPGADTNCSFYLVGLPAGTCTRVLLSQIRDVGRVYETQIYPPSGGWDTSSAKLTFFERAAAERFYTRCMERGFTIGGCPVCVTWNMIPTAAPTGPKDLSRVLLIWGSSELVDIGTLTLYFSTRVRLQPDSWSAWEYGNASIVACCFGSYRREAETAKSVLERDFPDAVYVCYGEDPCMPADEETHDWMHHSCDDPDFAAINQLVRETCRAGAI</sequence>